<dbReference type="OrthoDB" id="6083617at2759"/>
<evidence type="ECO:0000256" key="2">
    <source>
        <dbReference type="ARBA" id="ARBA00006843"/>
    </source>
</evidence>
<feature type="region of interest" description="Disordered" evidence="6">
    <location>
        <begin position="1"/>
        <end position="54"/>
    </location>
</feature>
<evidence type="ECO:0000256" key="3">
    <source>
        <dbReference type="ARBA" id="ARBA00022692"/>
    </source>
</evidence>
<keyword evidence="5 7" id="KW-0472">Membrane</keyword>
<dbReference type="KEGG" id="spu:115927280"/>
<dbReference type="FunCoup" id="A0A7M7PBC2">
    <property type="interactions" value="616"/>
</dbReference>
<dbReference type="EnsemblMetazoa" id="XM_030993004">
    <property type="protein sequence ID" value="XP_030848864"/>
    <property type="gene ID" value="LOC115927280"/>
</dbReference>
<evidence type="ECO:0000256" key="4">
    <source>
        <dbReference type="ARBA" id="ARBA00022989"/>
    </source>
</evidence>
<name>A0A7M7PBC2_STRPU</name>
<evidence type="ECO:0000313" key="8">
    <source>
        <dbReference type="EnsemblMetazoa" id="XP_030848864"/>
    </source>
</evidence>
<dbReference type="RefSeq" id="XP_030848864.1">
    <property type="nucleotide sequence ID" value="XM_030993004.1"/>
</dbReference>
<keyword evidence="3 7" id="KW-0812">Transmembrane</keyword>
<reference evidence="8" key="2">
    <citation type="submission" date="2021-01" db="UniProtKB">
        <authorList>
            <consortium name="EnsemblMetazoa"/>
        </authorList>
    </citation>
    <scope>IDENTIFICATION</scope>
</reference>
<evidence type="ECO:0000256" key="5">
    <source>
        <dbReference type="ARBA" id="ARBA00023136"/>
    </source>
</evidence>
<dbReference type="InterPro" id="IPR007593">
    <property type="entry name" value="CD225/Dispanin_fam"/>
</dbReference>
<accession>A0A7M7PBC2</accession>
<sequence length="191" mass="20960">MAAAVDQSQYDKSAQPPSYQQAPPPNLAPPTNPPQYQTVHPSTAPYAGQSTHQQAWQAPIPAPQPIYNAQYIVQQPGTYVYQTQSQTLQTANQRNVTFIQADTTPQDYFTFSLFVMLCCCLPLGIFAIVKSGDVKTRAAMGDLSGARLASTEAKRYAWIGCIIGIIMWAIGIICLSIWIAYIVDECDDGYC</sequence>
<dbReference type="PANTHER" id="PTHR14948">
    <property type="entry name" value="NG5"/>
    <property type="match status" value="1"/>
</dbReference>
<evidence type="ECO:0000256" key="6">
    <source>
        <dbReference type="SAM" id="MobiDB-lite"/>
    </source>
</evidence>
<reference evidence="9" key="1">
    <citation type="submission" date="2015-02" db="EMBL/GenBank/DDBJ databases">
        <title>Genome sequencing for Strongylocentrotus purpuratus.</title>
        <authorList>
            <person name="Murali S."/>
            <person name="Liu Y."/>
            <person name="Vee V."/>
            <person name="English A."/>
            <person name="Wang M."/>
            <person name="Skinner E."/>
            <person name="Han Y."/>
            <person name="Muzny D.M."/>
            <person name="Worley K.C."/>
            <person name="Gibbs R.A."/>
        </authorList>
    </citation>
    <scope>NUCLEOTIDE SEQUENCE</scope>
</reference>
<protein>
    <submittedName>
        <fullName evidence="8">Uncharacterized protein</fullName>
    </submittedName>
</protein>
<proteinExistence type="inferred from homology"/>
<comment type="similarity">
    <text evidence="2">Belongs to the CD225/Dispanin family.</text>
</comment>
<keyword evidence="4 7" id="KW-1133">Transmembrane helix</keyword>
<feature type="transmembrane region" description="Helical" evidence="7">
    <location>
        <begin position="108"/>
        <end position="129"/>
    </location>
</feature>
<feature type="compositionally biased region" description="Polar residues" evidence="6">
    <location>
        <begin position="1"/>
        <end position="12"/>
    </location>
</feature>
<keyword evidence="9" id="KW-1185">Reference proteome</keyword>
<dbReference type="InterPro" id="IPR051423">
    <property type="entry name" value="CD225/Dispanin"/>
</dbReference>
<dbReference type="Pfam" id="PF04505">
    <property type="entry name" value="CD225"/>
    <property type="match status" value="1"/>
</dbReference>
<dbReference type="GeneID" id="115927280"/>
<dbReference type="GO" id="GO:0016020">
    <property type="term" value="C:membrane"/>
    <property type="evidence" value="ECO:0000318"/>
    <property type="project" value="GO_Central"/>
</dbReference>
<dbReference type="Proteomes" id="UP000007110">
    <property type="component" value="Unassembled WGS sequence"/>
</dbReference>
<dbReference type="OMA" id="SIWIAYI"/>
<organism evidence="8 9">
    <name type="scientific">Strongylocentrotus purpuratus</name>
    <name type="common">Purple sea urchin</name>
    <dbReference type="NCBI Taxonomy" id="7668"/>
    <lineage>
        <taxon>Eukaryota</taxon>
        <taxon>Metazoa</taxon>
        <taxon>Echinodermata</taxon>
        <taxon>Eleutherozoa</taxon>
        <taxon>Echinozoa</taxon>
        <taxon>Echinoidea</taxon>
        <taxon>Euechinoidea</taxon>
        <taxon>Echinacea</taxon>
        <taxon>Camarodonta</taxon>
        <taxon>Echinidea</taxon>
        <taxon>Strongylocentrotidae</taxon>
        <taxon>Strongylocentrotus</taxon>
    </lineage>
</organism>
<dbReference type="AlphaFoldDB" id="A0A7M7PBC2"/>
<dbReference type="PANTHER" id="PTHR14948:SF44">
    <property type="entry name" value="PROLINE-RICH TRANSMEMBRANE PROTEIN 1-LIKE"/>
    <property type="match status" value="1"/>
</dbReference>
<comment type="subcellular location">
    <subcellularLocation>
        <location evidence="1">Membrane</location>
    </subcellularLocation>
</comment>
<evidence type="ECO:0000313" key="9">
    <source>
        <dbReference type="Proteomes" id="UP000007110"/>
    </source>
</evidence>
<feature type="compositionally biased region" description="Pro residues" evidence="6">
    <location>
        <begin position="22"/>
        <end position="33"/>
    </location>
</feature>
<evidence type="ECO:0000256" key="7">
    <source>
        <dbReference type="SAM" id="Phobius"/>
    </source>
</evidence>
<evidence type="ECO:0000256" key="1">
    <source>
        <dbReference type="ARBA" id="ARBA00004370"/>
    </source>
</evidence>
<feature type="transmembrane region" description="Helical" evidence="7">
    <location>
        <begin position="156"/>
        <end position="181"/>
    </location>
</feature>
<dbReference type="InParanoid" id="A0A7M7PBC2"/>